<sequence>MTPAGGSYSPASHVDLIHSTPEVDVHPRRLRFLGQVPCLPPLAPVLPLGPNASLDHHHRPTRLAFGPLHILFRTRQDTTSCRRVSPFSWKLTTFTNRARQSLPY</sequence>
<dbReference type="Proteomes" id="UP000770661">
    <property type="component" value="Unassembled WGS sequence"/>
</dbReference>
<dbReference type="EMBL" id="JACEEZ010001835">
    <property type="protein sequence ID" value="KAG0728796.1"/>
    <property type="molecule type" value="Genomic_DNA"/>
</dbReference>
<reference evidence="1" key="1">
    <citation type="submission" date="2020-07" db="EMBL/GenBank/DDBJ databases">
        <title>The High-quality genome of the commercially important snow crab, Chionoecetes opilio.</title>
        <authorList>
            <person name="Jeong J.-H."/>
            <person name="Ryu S."/>
        </authorList>
    </citation>
    <scope>NUCLEOTIDE SEQUENCE</scope>
    <source>
        <strain evidence="1">MADBK_172401_WGS</strain>
        <tissue evidence="1">Digestive gland</tissue>
    </source>
</reference>
<evidence type="ECO:0000313" key="1">
    <source>
        <dbReference type="EMBL" id="KAG0728796.1"/>
    </source>
</evidence>
<keyword evidence="2" id="KW-1185">Reference proteome</keyword>
<comment type="caution">
    <text evidence="1">The sequence shown here is derived from an EMBL/GenBank/DDBJ whole genome shotgun (WGS) entry which is preliminary data.</text>
</comment>
<organism evidence="1 2">
    <name type="scientific">Chionoecetes opilio</name>
    <name type="common">Atlantic snow crab</name>
    <name type="synonym">Cancer opilio</name>
    <dbReference type="NCBI Taxonomy" id="41210"/>
    <lineage>
        <taxon>Eukaryota</taxon>
        <taxon>Metazoa</taxon>
        <taxon>Ecdysozoa</taxon>
        <taxon>Arthropoda</taxon>
        <taxon>Crustacea</taxon>
        <taxon>Multicrustacea</taxon>
        <taxon>Malacostraca</taxon>
        <taxon>Eumalacostraca</taxon>
        <taxon>Eucarida</taxon>
        <taxon>Decapoda</taxon>
        <taxon>Pleocyemata</taxon>
        <taxon>Brachyura</taxon>
        <taxon>Eubrachyura</taxon>
        <taxon>Majoidea</taxon>
        <taxon>Majidae</taxon>
        <taxon>Chionoecetes</taxon>
    </lineage>
</organism>
<gene>
    <name evidence="1" type="ORF">GWK47_031728</name>
</gene>
<name>A0A8J4YUY8_CHIOP</name>
<protein>
    <submittedName>
        <fullName evidence="1">Uncharacterized protein</fullName>
    </submittedName>
</protein>
<proteinExistence type="predicted"/>
<accession>A0A8J4YUY8</accession>
<dbReference type="AlphaFoldDB" id="A0A8J4YUY8"/>
<evidence type="ECO:0000313" key="2">
    <source>
        <dbReference type="Proteomes" id="UP000770661"/>
    </source>
</evidence>